<keyword evidence="1" id="KW-1133">Transmembrane helix</keyword>
<keyword evidence="1" id="KW-0812">Transmembrane</keyword>
<dbReference type="Gene3D" id="3.10.620.30">
    <property type="match status" value="1"/>
</dbReference>
<keyword evidence="4" id="KW-1185">Reference proteome</keyword>
<feature type="transmembrane region" description="Helical" evidence="1">
    <location>
        <begin position="666"/>
        <end position="687"/>
    </location>
</feature>
<evidence type="ECO:0000259" key="2">
    <source>
        <dbReference type="Pfam" id="PF12969"/>
    </source>
</evidence>
<dbReference type="EMBL" id="JAHWXQ010000001">
    <property type="protein sequence ID" value="MBW3364459.1"/>
    <property type="molecule type" value="Genomic_DNA"/>
</dbReference>
<feature type="transmembrane region" description="Helical" evidence="1">
    <location>
        <begin position="749"/>
        <end position="779"/>
    </location>
</feature>
<evidence type="ECO:0000313" key="4">
    <source>
        <dbReference type="Proteomes" id="UP000774935"/>
    </source>
</evidence>
<feature type="domain" description="DUF3857" evidence="2">
    <location>
        <begin position="78"/>
        <end position="240"/>
    </location>
</feature>
<dbReference type="InterPro" id="IPR024618">
    <property type="entry name" value="DUF3857"/>
</dbReference>
<organism evidence="3 4">
    <name type="scientific">Pontibacter populi</name>
    <dbReference type="NCBI Taxonomy" id="890055"/>
    <lineage>
        <taxon>Bacteria</taxon>
        <taxon>Pseudomonadati</taxon>
        <taxon>Bacteroidota</taxon>
        <taxon>Cytophagia</taxon>
        <taxon>Cytophagales</taxon>
        <taxon>Hymenobacteraceae</taxon>
        <taxon>Pontibacter</taxon>
    </lineage>
</organism>
<dbReference type="Pfam" id="PF12969">
    <property type="entry name" value="DUF3857"/>
    <property type="match status" value="1"/>
</dbReference>
<proteinExistence type="predicted"/>
<name>A0ABS6X8Z9_9BACT</name>
<comment type="caution">
    <text evidence="3">The sequence shown here is derived from an EMBL/GenBank/DDBJ whole genome shotgun (WGS) entry which is preliminary data.</text>
</comment>
<protein>
    <submittedName>
        <fullName evidence="3">DUF3857 domain-containing protein</fullName>
    </submittedName>
</protein>
<dbReference type="Pfam" id="PF10754">
    <property type="entry name" value="DUF2569"/>
    <property type="match status" value="1"/>
</dbReference>
<feature type="transmembrane region" description="Helical" evidence="1">
    <location>
        <begin position="708"/>
        <end position="729"/>
    </location>
</feature>
<evidence type="ECO:0000256" key="1">
    <source>
        <dbReference type="SAM" id="Phobius"/>
    </source>
</evidence>
<reference evidence="3 4" key="1">
    <citation type="submission" date="2021-07" db="EMBL/GenBank/DDBJ databases">
        <authorList>
            <person name="Kim M.K."/>
        </authorList>
    </citation>
    <scope>NUCLEOTIDE SEQUENCE [LARGE SCALE GENOMIC DNA]</scope>
    <source>
        <strain evidence="3 4">HLY7-15</strain>
    </source>
</reference>
<dbReference type="InterPro" id="IPR038765">
    <property type="entry name" value="Papain-like_cys_pep_sf"/>
</dbReference>
<dbReference type="Gene3D" id="2.60.40.3140">
    <property type="match status" value="1"/>
</dbReference>
<accession>A0ABS6X8Z9</accession>
<evidence type="ECO:0000313" key="3">
    <source>
        <dbReference type="EMBL" id="MBW3364459.1"/>
    </source>
</evidence>
<gene>
    <name evidence="3" type="ORF">KYK27_05360</name>
</gene>
<sequence>MMHFYLKNKLSTLTFLFAVLLLWQQIAVATPRNVSVSPEPSWIKKLPTRIKSNISPEDVNGGYYYLLMDQQYEVAKEELYYHNVYKFTTEEGVQDFSELRVSYDPNHEKLQFHKVVVWRNGKPINKLDLKKIKLLQRERGMDRGIYDENLTAVLVLDDIRVGDIVEYSCTVKGANPVFAGKFFNSFNLQSYDPMDERLVHIVMPQNRRLNYKLHLTDKKPAIGTTNGSTTYTWHLKDLPATLVDDETPSWFDPYPGAYVSEFNTWQEVVNWALPLYEVNEKLSKDLQAKIDKIKSAYGSDEDRLTAALQFVQDEVRYLGFEAGIGGFKPRSPSHVFANRFGDCKDKALLLAVMLRQMDIKAFPALVNSSYQGHIAEMLPSPYAFNHCIVQVELLGGKTYWYDATISKQRGDFKSIYLPNYGKALLIKPQSNALTTVIPPIVTTPHVNVKEIYYVTSFDDVTMEVRTAYTGAEADFQRSHFSTTSIKDIEKNYLNFYANSFPEIELAEDISYEDASAENTFTVIEKYNIPNFWQSQKNNDKVIEAWFTPQVLRSYIRQPQTTKRTMPLALRYPLHIEHNIKVLLPEAWSVNNEDQTIEDDAFTFRKDIMYSSTGTELEINYTYKAKQDHVATKAVAQYLRNQKSMLDELSYGLTYNKDIAADSGTSWPIVLLAIVAFGLAAFGANKLYFWDPQPAAGYSILDGEPIGGWLILVAIGLVFTPIKLLIGFFSEEYFNNAVWSNILDASSAAYSPPLAGILAMEIVVNMAYFVYSLLLIYLFFKRRTSIPRLMTIFYSFNLAFIIFEYMLMELLNIPYGNGGNDASDVIRVFVAAAIWVPYFNLSKRVRSTFTERLNPKPETEVQQRVIEEEQVL</sequence>
<feature type="transmembrane region" description="Helical" evidence="1">
    <location>
        <begin position="791"/>
        <end position="812"/>
    </location>
</feature>
<dbReference type="InterPro" id="IPR019690">
    <property type="entry name" value="DUF2569"/>
</dbReference>
<feature type="transmembrane region" description="Helical" evidence="1">
    <location>
        <begin position="824"/>
        <end position="841"/>
    </location>
</feature>
<dbReference type="SUPFAM" id="SSF54001">
    <property type="entry name" value="Cysteine proteinases"/>
    <property type="match status" value="1"/>
</dbReference>
<dbReference type="RefSeq" id="WP_199108948.1">
    <property type="nucleotide sequence ID" value="NZ_JAHWXQ010000001.1"/>
</dbReference>
<keyword evidence="1" id="KW-0472">Membrane</keyword>
<dbReference type="Proteomes" id="UP000774935">
    <property type="component" value="Unassembled WGS sequence"/>
</dbReference>